<keyword evidence="11" id="KW-0472">Membrane</keyword>
<comment type="subcellular location">
    <subcellularLocation>
        <location evidence="2">Cytoplasmic vesicle</location>
    </subcellularLocation>
    <subcellularLocation>
        <location evidence="3">Golgi apparatus</location>
        <location evidence="3">trans-Golgi network</location>
    </subcellularLocation>
    <subcellularLocation>
        <location evidence="1">Mitochondrion membrane</location>
    </subcellularLocation>
</comment>
<evidence type="ECO:0000256" key="9">
    <source>
        <dbReference type="ARBA" id="ARBA00023065"/>
    </source>
</evidence>
<name>C3ZMS0_BRAFL</name>
<keyword evidence="7" id="KW-0375">Hydrogen ion transport</keyword>
<dbReference type="eggNOG" id="KOG4092">
    <property type="taxonomic scope" value="Eukaryota"/>
</dbReference>
<dbReference type="InterPro" id="IPR058028">
    <property type="entry name" value="Tepsin_VHS/ENTH-like"/>
</dbReference>
<comment type="similarity">
    <text evidence="4">Belongs to the ATPase F chain family.</text>
</comment>
<evidence type="ECO:0000256" key="8">
    <source>
        <dbReference type="ARBA" id="ARBA00023034"/>
    </source>
</evidence>
<evidence type="ECO:0000256" key="11">
    <source>
        <dbReference type="ARBA" id="ARBA00023136"/>
    </source>
</evidence>
<feature type="compositionally biased region" description="Polar residues" evidence="14">
    <location>
        <begin position="247"/>
        <end position="261"/>
    </location>
</feature>
<dbReference type="InterPro" id="IPR019344">
    <property type="entry name" value="F1F0-ATPsyn_F_prd"/>
</dbReference>
<accession>C3ZMS0</accession>
<evidence type="ECO:0000256" key="13">
    <source>
        <dbReference type="ARBA" id="ARBA00023329"/>
    </source>
</evidence>
<evidence type="ECO:0000256" key="10">
    <source>
        <dbReference type="ARBA" id="ARBA00023128"/>
    </source>
</evidence>
<evidence type="ECO:0000313" key="16">
    <source>
        <dbReference type="EMBL" id="EEN46177.1"/>
    </source>
</evidence>
<sequence length="570" mass="62809">MAAASGVVSGLVEKVTFVGKLPTLVKATSDDESPTPGYLYQEINAMLHESSSQCQQVLDYLVDRLKKDSFHVKIKVLRVMKHLIENGPPEFQQGLRRRSEGIKAATSYSGPADPLHGHAPYVVVRKTATEVSSILFNTENCERSPNRPTASNNRPSVQTGIGNLQTSAGRMQGFGNTVSQNTNKSLGTTILSNLKGWTEGVSGSNNNQYQPIGGQPLPPHSSGALVDHTAGKAGGGWEDATSKHFHGNNTHSKSDNSGDSTELSERLETVSVEDRTQETQLVTDYTSCQAQSTRPPSREELQQFIKRCSALNCDVILQLLNDKLSHSDPQVQLKILFVLEHLMKTDLVTTEQLLELFSPTLETLSTGGQGAQQAKATKILRQLTFQPPPPLLQKTEDNQTSAALNTRGKVEVPDRSNFQTSLFSGMTLQTGVGKQLVNIETNTSAKKDLPLWDVKLGELPKWVARRDISPTGVYFAFKRAELKFNNKYVHVKRGGIAPYAMMLTGYCIMSYIWSYDHITSDWQFQRKFLNSSLAFGKIPPTRLAASGRLRNNGKNQCGCAVTYDLCRRHI</sequence>
<evidence type="ECO:0000256" key="1">
    <source>
        <dbReference type="ARBA" id="ARBA00004325"/>
    </source>
</evidence>
<dbReference type="EMBL" id="GG666647">
    <property type="protein sequence ID" value="EEN46177.1"/>
    <property type="molecule type" value="Genomic_DNA"/>
</dbReference>
<keyword evidence="9" id="KW-0406">Ion transport</keyword>
<keyword evidence="10" id="KW-0496">Mitochondrion</keyword>
<dbReference type="AlphaFoldDB" id="C3ZMS0"/>
<dbReference type="GO" id="GO:0031966">
    <property type="term" value="C:mitochondrial membrane"/>
    <property type="evidence" value="ECO:0007669"/>
    <property type="project" value="UniProtKB-SubCell"/>
</dbReference>
<evidence type="ECO:0000256" key="2">
    <source>
        <dbReference type="ARBA" id="ARBA00004541"/>
    </source>
</evidence>
<dbReference type="Gene3D" id="1.25.40.90">
    <property type="match status" value="2"/>
</dbReference>
<dbReference type="GO" id="GO:0005794">
    <property type="term" value="C:Golgi apparatus"/>
    <property type="evidence" value="ECO:0007669"/>
    <property type="project" value="UniProtKB-SubCell"/>
</dbReference>
<keyword evidence="5" id="KW-0813">Transport</keyword>
<dbReference type="STRING" id="7739.C3ZMS0"/>
<feature type="domain" description="ENTH" evidence="15">
    <location>
        <begin position="12"/>
        <end position="145"/>
    </location>
</feature>
<dbReference type="InterPro" id="IPR039273">
    <property type="entry name" value="TEPSIN"/>
</dbReference>
<dbReference type="SUPFAM" id="SSF48464">
    <property type="entry name" value="ENTH/VHS domain"/>
    <property type="match status" value="1"/>
</dbReference>
<proteinExistence type="inferred from homology"/>
<dbReference type="GO" id="GO:0045259">
    <property type="term" value="C:proton-transporting ATP synthase complex"/>
    <property type="evidence" value="ECO:0007669"/>
    <property type="project" value="UniProtKB-KW"/>
</dbReference>
<organism>
    <name type="scientific">Branchiostoma floridae</name>
    <name type="common">Florida lancelet</name>
    <name type="synonym">Amphioxus</name>
    <dbReference type="NCBI Taxonomy" id="7739"/>
    <lineage>
        <taxon>Eukaryota</taxon>
        <taxon>Metazoa</taxon>
        <taxon>Chordata</taxon>
        <taxon>Cephalochordata</taxon>
        <taxon>Leptocardii</taxon>
        <taxon>Amphioxiformes</taxon>
        <taxon>Branchiostomatidae</taxon>
        <taxon>Branchiostoma</taxon>
    </lineage>
</organism>
<dbReference type="PANTHER" id="PTHR21514:SF0">
    <property type="entry name" value="AP-4 COMPLEX ACCESSORY SUBUNIT TEPSIN"/>
    <property type="match status" value="1"/>
</dbReference>
<keyword evidence="12" id="KW-0066">ATP synthesis</keyword>
<keyword evidence="13" id="KW-0968">Cytoplasmic vesicle</keyword>
<dbReference type="InterPro" id="IPR008942">
    <property type="entry name" value="ENTH_VHS"/>
</dbReference>
<dbReference type="GO" id="GO:0006754">
    <property type="term" value="P:ATP biosynthetic process"/>
    <property type="evidence" value="ECO:0007669"/>
    <property type="project" value="UniProtKB-KW"/>
</dbReference>
<dbReference type="GO" id="GO:0031410">
    <property type="term" value="C:cytoplasmic vesicle"/>
    <property type="evidence" value="ECO:0007669"/>
    <property type="project" value="UniProtKB-SubCell"/>
</dbReference>
<dbReference type="PANTHER" id="PTHR21514">
    <property type="entry name" value="AP-4 COMPLEX ACCESSORY SUBUNIT TEPSIN"/>
    <property type="match status" value="1"/>
</dbReference>
<feature type="region of interest" description="Disordered" evidence="14">
    <location>
        <begin position="229"/>
        <end position="263"/>
    </location>
</feature>
<dbReference type="InParanoid" id="C3ZMS0"/>
<evidence type="ECO:0000259" key="15">
    <source>
        <dbReference type="PROSITE" id="PS50942"/>
    </source>
</evidence>
<keyword evidence="8" id="KW-0333">Golgi apparatus</keyword>
<evidence type="ECO:0000256" key="5">
    <source>
        <dbReference type="ARBA" id="ARBA00022448"/>
    </source>
</evidence>
<gene>
    <name evidence="16" type="ORF">BRAFLDRAFT_126066</name>
</gene>
<evidence type="ECO:0000256" key="14">
    <source>
        <dbReference type="SAM" id="MobiDB-lite"/>
    </source>
</evidence>
<dbReference type="InterPro" id="IPR035802">
    <property type="entry name" value="ENTH/VHS_tepsin"/>
</dbReference>
<keyword evidence="6" id="KW-0138">CF(0)</keyword>
<feature type="compositionally biased region" description="Polar residues" evidence="14">
    <location>
        <begin position="146"/>
        <end position="160"/>
    </location>
</feature>
<evidence type="ECO:0000256" key="4">
    <source>
        <dbReference type="ARBA" id="ARBA00005895"/>
    </source>
</evidence>
<evidence type="ECO:0000256" key="6">
    <source>
        <dbReference type="ARBA" id="ARBA00022547"/>
    </source>
</evidence>
<dbReference type="InterPro" id="IPR013809">
    <property type="entry name" value="ENTH"/>
</dbReference>
<dbReference type="Pfam" id="PF10206">
    <property type="entry name" value="WRW"/>
    <property type="match status" value="1"/>
</dbReference>
<dbReference type="PROSITE" id="PS50942">
    <property type="entry name" value="ENTH"/>
    <property type="match status" value="1"/>
</dbReference>
<dbReference type="CDD" id="cd03572">
    <property type="entry name" value="ENTH_like_Tepsin"/>
    <property type="match status" value="1"/>
</dbReference>
<protein>
    <recommendedName>
        <fullName evidence="15">ENTH domain-containing protein</fullName>
    </recommendedName>
</protein>
<dbReference type="GO" id="GO:1902600">
    <property type="term" value="P:proton transmembrane transport"/>
    <property type="evidence" value="ECO:0007669"/>
    <property type="project" value="UniProtKB-KW"/>
</dbReference>
<evidence type="ECO:0000256" key="12">
    <source>
        <dbReference type="ARBA" id="ARBA00023310"/>
    </source>
</evidence>
<dbReference type="Pfam" id="PF01417">
    <property type="entry name" value="ENTH"/>
    <property type="match status" value="1"/>
</dbReference>
<evidence type="ECO:0000256" key="7">
    <source>
        <dbReference type="ARBA" id="ARBA00022781"/>
    </source>
</evidence>
<feature type="region of interest" description="Disordered" evidence="14">
    <location>
        <begin position="140"/>
        <end position="160"/>
    </location>
</feature>
<dbReference type="Pfam" id="PF25827">
    <property type="entry name" value="TVHS-like"/>
    <property type="match status" value="1"/>
</dbReference>
<evidence type="ECO:0000256" key="3">
    <source>
        <dbReference type="ARBA" id="ARBA00004601"/>
    </source>
</evidence>
<reference evidence="16" key="1">
    <citation type="journal article" date="2008" name="Nature">
        <title>The amphioxus genome and the evolution of the chordate karyotype.</title>
        <authorList>
            <consortium name="US DOE Joint Genome Institute (JGI-PGF)"/>
            <person name="Putnam N.H."/>
            <person name="Butts T."/>
            <person name="Ferrier D.E.K."/>
            <person name="Furlong R.F."/>
            <person name="Hellsten U."/>
            <person name="Kawashima T."/>
            <person name="Robinson-Rechavi M."/>
            <person name="Shoguchi E."/>
            <person name="Terry A."/>
            <person name="Yu J.-K."/>
            <person name="Benito-Gutierrez E.L."/>
            <person name="Dubchak I."/>
            <person name="Garcia-Fernandez J."/>
            <person name="Gibson-Brown J.J."/>
            <person name="Grigoriev I.V."/>
            <person name="Horton A.C."/>
            <person name="de Jong P.J."/>
            <person name="Jurka J."/>
            <person name="Kapitonov V.V."/>
            <person name="Kohara Y."/>
            <person name="Kuroki Y."/>
            <person name="Lindquist E."/>
            <person name="Lucas S."/>
            <person name="Osoegawa K."/>
            <person name="Pennacchio L.A."/>
            <person name="Salamov A.A."/>
            <person name="Satou Y."/>
            <person name="Sauka-Spengler T."/>
            <person name="Schmutz J."/>
            <person name="Shin-I T."/>
            <person name="Toyoda A."/>
            <person name="Bronner-Fraser M."/>
            <person name="Fujiyama A."/>
            <person name="Holland L.Z."/>
            <person name="Holland P.W.H."/>
            <person name="Satoh N."/>
            <person name="Rokhsar D.S."/>
        </authorList>
    </citation>
    <scope>NUCLEOTIDE SEQUENCE [LARGE SCALE GENOMIC DNA]</scope>
    <source>
        <strain evidence="16">S238N-H82</strain>
        <tissue evidence="16">Testes</tissue>
    </source>
</reference>